<dbReference type="OrthoDB" id="1304934at2759"/>
<feature type="non-terminal residue" evidence="1">
    <location>
        <position position="237"/>
    </location>
</feature>
<evidence type="ECO:0000313" key="1">
    <source>
        <dbReference type="EMBL" id="GAV80302.1"/>
    </source>
</evidence>
<protein>
    <recommendedName>
        <fullName evidence="3">Exo_endo_phos domain-containing protein</fullName>
    </recommendedName>
</protein>
<evidence type="ECO:0008006" key="3">
    <source>
        <dbReference type="Google" id="ProtNLM"/>
    </source>
</evidence>
<evidence type="ECO:0000313" key="2">
    <source>
        <dbReference type="Proteomes" id="UP000187406"/>
    </source>
</evidence>
<dbReference type="InParanoid" id="A0A1Q3CJL9"/>
<dbReference type="PANTHER" id="PTHR33710:SF71">
    <property type="entry name" value="ENDONUCLEASE_EXONUCLEASE_PHOSPHATASE DOMAIN-CONTAINING PROTEIN"/>
    <property type="match status" value="1"/>
</dbReference>
<dbReference type="AlphaFoldDB" id="A0A1Q3CJL9"/>
<feature type="non-terminal residue" evidence="1">
    <location>
        <position position="1"/>
    </location>
</feature>
<name>A0A1Q3CJL9_CEPFO</name>
<accession>A0A1Q3CJL9</accession>
<dbReference type="Gene3D" id="3.60.10.10">
    <property type="entry name" value="Endonuclease/exonuclease/phosphatase"/>
    <property type="match status" value="1"/>
</dbReference>
<dbReference type="Proteomes" id="UP000187406">
    <property type="component" value="Unassembled WGS sequence"/>
</dbReference>
<sequence>ISFIYGLCDSRERKLLWNDIISHANCFKKTPWSVIGDLNVTIFSHEHSNNYRVTEAMDEFNGALRLAELDDLKSTGLKFTWTNMRSGMAAISKKLDRALGISDHSPVSIRVRNTQQHRGRPFKFIKFWAKNVKFSQVVRQEWAKGHAGSPLIVIHKKLKSLKSCLREFGTRPDSIVADLRARLRMVQQAIHSGAGGPGDVVQERQLRLQVGGAARDEEAFFKQKSRIQWLKEGDSNT</sequence>
<dbReference type="InterPro" id="IPR036691">
    <property type="entry name" value="Endo/exonu/phosph_ase_sf"/>
</dbReference>
<comment type="caution">
    <text evidence="1">The sequence shown here is derived from an EMBL/GenBank/DDBJ whole genome shotgun (WGS) entry which is preliminary data.</text>
</comment>
<keyword evidence="2" id="KW-1185">Reference proteome</keyword>
<dbReference type="SUPFAM" id="SSF56219">
    <property type="entry name" value="DNase I-like"/>
    <property type="match status" value="1"/>
</dbReference>
<gene>
    <name evidence="1" type="ORF">CFOL_v3_23763</name>
</gene>
<organism evidence="1 2">
    <name type="scientific">Cephalotus follicularis</name>
    <name type="common">Albany pitcher plant</name>
    <dbReference type="NCBI Taxonomy" id="3775"/>
    <lineage>
        <taxon>Eukaryota</taxon>
        <taxon>Viridiplantae</taxon>
        <taxon>Streptophyta</taxon>
        <taxon>Embryophyta</taxon>
        <taxon>Tracheophyta</taxon>
        <taxon>Spermatophyta</taxon>
        <taxon>Magnoliopsida</taxon>
        <taxon>eudicotyledons</taxon>
        <taxon>Gunneridae</taxon>
        <taxon>Pentapetalae</taxon>
        <taxon>rosids</taxon>
        <taxon>fabids</taxon>
        <taxon>Oxalidales</taxon>
        <taxon>Cephalotaceae</taxon>
        <taxon>Cephalotus</taxon>
    </lineage>
</organism>
<proteinExistence type="predicted"/>
<reference evidence="2" key="1">
    <citation type="submission" date="2016-04" db="EMBL/GenBank/DDBJ databases">
        <title>Cephalotus genome sequencing.</title>
        <authorList>
            <person name="Fukushima K."/>
            <person name="Hasebe M."/>
            <person name="Fang X."/>
        </authorList>
    </citation>
    <scope>NUCLEOTIDE SEQUENCE [LARGE SCALE GENOMIC DNA]</scope>
    <source>
        <strain evidence="2">cv. St1</strain>
    </source>
</reference>
<dbReference type="EMBL" id="BDDD01002155">
    <property type="protein sequence ID" value="GAV80302.1"/>
    <property type="molecule type" value="Genomic_DNA"/>
</dbReference>
<dbReference type="PANTHER" id="PTHR33710">
    <property type="entry name" value="BNAC02G09200D PROTEIN"/>
    <property type="match status" value="1"/>
</dbReference>